<reference evidence="1" key="1">
    <citation type="submission" date="2020-05" db="EMBL/GenBank/DDBJ databases">
        <authorList>
            <person name="Chiriac C."/>
            <person name="Salcher M."/>
            <person name="Ghai R."/>
            <person name="Kavagutti S V."/>
        </authorList>
    </citation>
    <scope>NUCLEOTIDE SEQUENCE</scope>
</reference>
<proteinExistence type="predicted"/>
<name>A0A6J7DXK1_9ZZZZ</name>
<sequence length="38" mass="4034">MELNLSNAESADVSKAAPCQALAAIERSATSIWERLVS</sequence>
<dbReference type="EMBL" id="CAFBLW010000025">
    <property type="protein sequence ID" value="CAB4873294.1"/>
    <property type="molecule type" value="Genomic_DNA"/>
</dbReference>
<organism evidence="1">
    <name type="scientific">freshwater metagenome</name>
    <dbReference type="NCBI Taxonomy" id="449393"/>
    <lineage>
        <taxon>unclassified sequences</taxon>
        <taxon>metagenomes</taxon>
        <taxon>ecological metagenomes</taxon>
    </lineage>
</organism>
<protein>
    <submittedName>
        <fullName evidence="1">Unannotated protein</fullName>
    </submittedName>
</protein>
<gene>
    <name evidence="1" type="ORF">UFOPK3461_00454</name>
</gene>
<dbReference type="AlphaFoldDB" id="A0A6J7DXK1"/>
<accession>A0A6J7DXK1</accession>
<evidence type="ECO:0000313" key="1">
    <source>
        <dbReference type="EMBL" id="CAB4873294.1"/>
    </source>
</evidence>